<keyword evidence="2" id="KW-1185">Reference proteome</keyword>
<evidence type="ECO:0000313" key="1">
    <source>
        <dbReference type="EMBL" id="GGR17716.1"/>
    </source>
</evidence>
<reference evidence="1" key="1">
    <citation type="journal article" date="2014" name="Int. J. Syst. Evol. Microbiol.">
        <title>Complete genome sequence of Corynebacterium casei LMG S-19264T (=DSM 44701T), isolated from a smear-ripened cheese.</title>
        <authorList>
            <consortium name="US DOE Joint Genome Institute (JGI-PGF)"/>
            <person name="Walter F."/>
            <person name="Albersmeier A."/>
            <person name="Kalinowski J."/>
            <person name="Ruckert C."/>
        </authorList>
    </citation>
    <scope>NUCLEOTIDE SEQUENCE</scope>
    <source>
        <strain evidence="1">JCM 31311</strain>
    </source>
</reference>
<protein>
    <submittedName>
        <fullName evidence="1">Uncharacterized protein</fullName>
    </submittedName>
</protein>
<reference evidence="1" key="2">
    <citation type="submission" date="2020-09" db="EMBL/GenBank/DDBJ databases">
        <authorList>
            <person name="Sun Q."/>
            <person name="Ohkuma M."/>
        </authorList>
    </citation>
    <scope>NUCLEOTIDE SEQUENCE</scope>
    <source>
        <strain evidence="1">JCM 31311</strain>
    </source>
</reference>
<dbReference type="AlphaFoldDB" id="A0A918F997"/>
<gene>
    <name evidence="1" type="ORF">GCM10008957_33040</name>
</gene>
<sequence length="118" mass="13152">MPWPKHTQLPVRALLLRAQGVAEQLRTAGVRLYAPLVGGKKARDLGVTLNLIRTYWQTLWPDLSSVLAGDGDPDELTTSQLHQHAQTILQNATEQILGQDEAFQSGIRLAYHVMKPFI</sequence>
<comment type="caution">
    <text evidence="1">The sequence shown here is derived from an EMBL/GenBank/DDBJ whole genome shotgun (WGS) entry which is preliminary data.</text>
</comment>
<dbReference type="EMBL" id="BMQL01000021">
    <property type="protein sequence ID" value="GGR17716.1"/>
    <property type="molecule type" value="Genomic_DNA"/>
</dbReference>
<proteinExistence type="predicted"/>
<evidence type="ECO:0000313" key="2">
    <source>
        <dbReference type="Proteomes" id="UP000603865"/>
    </source>
</evidence>
<organism evidence="1 2">
    <name type="scientific">Deinococcus ruber</name>
    <dbReference type="NCBI Taxonomy" id="1848197"/>
    <lineage>
        <taxon>Bacteria</taxon>
        <taxon>Thermotogati</taxon>
        <taxon>Deinococcota</taxon>
        <taxon>Deinococci</taxon>
        <taxon>Deinococcales</taxon>
        <taxon>Deinococcaceae</taxon>
        <taxon>Deinococcus</taxon>
    </lineage>
</organism>
<accession>A0A918F997</accession>
<dbReference type="Proteomes" id="UP000603865">
    <property type="component" value="Unassembled WGS sequence"/>
</dbReference>
<name>A0A918F997_9DEIO</name>